<dbReference type="Proteomes" id="UP000515154">
    <property type="component" value="Linkage group LG27"/>
</dbReference>
<organism evidence="3 4">
    <name type="scientific">Octopus sinensis</name>
    <name type="common">East Asian common octopus</name>
    <dbReference type="NCBI Taxonomy" id="2607531"/>
    <lineage>
        <taxon>Eukaryota</taxon>
        <taxon>Metazoa</taxon>
        <taxon>Spiralia</taxon>
        <taxon>Lophotrochozoa</taxon>
        <taxon>Mollusca</taxon>
        <taxon>Cephalopoda</taxon>
        <taxon>Coleoidea</taxon>
        <taxon>Octopodiformes</taxon>
        <taxon>Octopoda</taxon>
        <taxon>Incirrata</taxon>
        <taxon>Octopodidae</taxon>
        <taxon>Octopus</taxon>
    </lineage>
</organism>
<dbReference type="PANTHER" id="PTHR46725">
    <property type="entry name" value="COILED-COIL DOMAIN-CONTAINING PROTEIN 57"/>
    <property type="match status" value="1"/>
</dbReference>
<keyword evidence="3" id="KW-1185">Reference proteome</keyword>
<feature type="coiled-coil region" evidence="1">
    <location>
        <begin position="379"/>
        <end position="413"/>
    </location>
</feature>
<feature type="compositionally biased region" description="Basic residues" evidence="2">
    <location>
        <begin position="941"/>
        <end position="951"/>
    </location>
</feature>
<dbReference type="GO" id="GO:0007099">
    <property type="term" value="P:centriole replication"/>
    <property type="evidence" value="ECO:0007669"/>
    <property type="project" value="TreeGrafter"/>
</dbReference>
<dbReference type="GO" id="GO:0005876">
    <property type="term" value="C:spindle microtubule"/>
    <property type="evidence" value="ECO:0007669"/>
    <property type="project" value="TreeGrafter"/>
</dbReference>
<feature type="region of interest" description="Disordered" evidence="2">
    <location>
        <begin position="680"/>
        <end position="705"/>
    </location>
</feature>
<accession>A0A6P7TSY6</accession>
<feature type="coiled-coil region" evidence="1">
    <location>
        <begin position="27"/>
        <end position="110"/>
    </location>
</feature>
<keyword evidence="1" id="KW-0175">Coiled coil</keyword>
<feature type="coiled-coil region" evidence="1">
    <location>
        <begin position="205"/>
        <end position="285"/>
    </location>
</feature>
<feature type="region of interest" description="Disordered" evidence="2">
    <location>
        <begin position="832"/>
        <end position="871"/>
    </location>
</feature>
<dbReference type="AlphaFoldDB" id="A0A6P7TSY6"/>
<evidence type="ECO:0000313" key="3">
    <source>
        <dbReference type="Proteomes" id="UP000515154"/>
    </source>
</evidence>
<dbReference type="GO" id="GO:0007020">
    <property type="term" value="P:microtubule nucleation"/>
    <property type="evidence" value="ECO:0007669"/>
    <property type="project" value="TreeGrafter"/>
</dbReference>
<gene>
    <name evidence="4" type="primary">LOC115225215</name>
</gene>
<dbReference type="GO" id="GO:0045931">
    <property type="term" value="P:positive regulation of mitotic cell cycle"/>
    <property type="evidence" value="ECO:0007669"/>
    <property type="project" value="TreeGrafter"/>
</dbReference>
<evidence type="ECO:0000313" key="4">
    <source>
        <dbReference type="RefSeq" id="XP_029652016.1"/>
    </source>
</evidence>
<feature type="region of interest" description="Disordered" evidence="2">
    <location>
        <begin position="893"/>
        <end position="964"/>
    </location>
</feature>
<evidence type="ECO:0000256" key="1">
    <source>
        <dbReference type="SAM" id="Coils"/>
    </source>
</evidence>
<proteinExistence type="predicted"/>
<dbReference type="RefSeq" id="XP_029652016.1">
    <property type="nucleotide sequence ID" value="XM_029796156.2"/>
</dbReference>
<dbReference type="GO" id="GO:0060271">
    <property type="term" value="P:cilium assembly"/>
    <property type="evidence" value="ECO:0007669"/>
    <property type="project" value="TreeGrafter"/>
</dbReference>
<feature type="compositionally biased region" description="Pro residues" evidence="2">
    <location>
        <begin position="899"/>
        <end position="912"/>
    </location>
</feature>
<dbReference type="PANTHER" id="PTHR46725:SF1">
    <property type="entry name" value="COILED-COIL DOMAIN-CONTAINING PROTEIN 57"/>
    <property type="match status" value="1"/>
</dbReference>
<protein>
    <submittedName>
        <fullName evidence="4">Coiled-coil domain-containing protein 57-like isoform X1</fullName>
    </submittedName>
</protein>
<reference evidence="4" key="1">
    <citation type="submission" date="2025-08" db="UniProtKB">
        <authorList>
            <consortium name="RefSeq"/>
        </authorList>
    </citation>
    <scope>IDENTIFICATION</scope>
</reference>
<name>A0A6P7TSY6_9MOLL</name>
<dbReference type="GO" id="GO:0005814">
    <property type="term" value="C:centriole"/>
    <property type="evidence" value="ECO:0007669"/>
    <property type="project" value="TreeGrafter"/>
</dbReference>
<evidence type="ECO:0000256" key="2">
    <source>
        <dbReference type="SAM" id="MobiDB-lite"/>
    </source>
</evidence>
<dbReference type="InterPro" id="IPR042481">
    <property type="entry name" value="CCDC57"/>
</dbReference>
<dbReference type="KEGG" id="osn:115225215"/>
<feature type="coiled-coil region" evidence="1">
    <location>
        <begin position="529"/>
        <end position="556"/>
    </location>
</feature>
<dbReference type="GO" id="GO:0034451">
    <property type="term" value="C:centriolar satellite"/>
    <property type="evidence" value="ECO:0007669"/>
    <property type="project" value="TreeGrafter"/>
</dbReference>
<sequence>METSTTNWDQLIYEKGQQWQEAFQQRVLALEHNVQEKEKVIEQLQQKYLQLKESFSYNLRLIAQRDQELQQWEMQVKDLSAKLNAANALKSDWKIEQEKYEERFRRMEQQRTEEQTYWQRQLRQREEEMEVLRRGKMCKLDEERRHCEEMKRAMEWNMVESQETILEERRRMEQGFDAALKKREHEFRLKVDEMNNTLRIENLQRQIVSKELEQLKQSIQEREKDLLKTDADLKQMEKVLGEKSLQMCDQLSIYENRLKELSLQLEQSEKSREKLQQELELKLNKCDQRLRSRTEEVSKLQACVCEKDRVYMSEVSDLQMQLNTAKLQFSAATEEFSTKMLEKDGEIKSLKSELEHSRTTANADQNRRLQMNVDREVELKHLKEENAKAASHRLQLENIISRYKKDLESALEREGSCQRKVNQLSLEWQKRVDEVKRADFQQSESFIEKLSKSRDKALATVKEFQYQLEERNHIIKALGADREELLQILLLHGIHLPENSTLHHPCRTEHDIMVGGDSGGGGGHTEEMMTQLQEENRELRTVVTAMREQMSELERNPIVKHNTDCRYYTAAPSGVDNNNNNYSSNTSHPVSNEYVKILEKSLKEMKAENRLLKLSQVDSLAPGDQQTEMKDEGMGIELSNDAVTCADVISLSLTVGNLKKEKAKLMKENQRLSHHISEIQGQLTSWERPRRDKGSSGGYYSNPTRNAAQINPIIYNNNNNNNNFSHGNDMDESHNVYPLVRNLKDQLSVALGQVSKLTDDRRRLIDFSNQLRSKLNKVVLTSDTNDANSKGVSSAPCGGQDTVRTQTSELENLQYQLTKLELQYAQKYNYTKESDQGRQTQPEAFCKPQVSDRAVDGGTPRQAGNRIQLPIESSLEDHESLYSVWKLLEDKSTISSANPPSPSSPPPPPPSPDHNTELRPIQTQMTLVKRPTPDRPVKGKSTSKKVSRGSKVRNYNIKDDTKHP</sequence>